<dbReference type="Gene3D" id="3.20.170.30">
    <property type="match status" value="1"/>
</dbReference>
<evidence type="ECO:0000256" key="3">
    <source>
        <dbReference type="ARBA" id="ARBA00023027"/>
    </source>
</evidence>
<organism evidence="8 9">
    <name type="scientific">Mucilaginibacter jinjuensis</name>
    <dbReference type="NCBI Taxonomy" id="1176721"/>
    <lineage>
        <taxon>Bacteria</taxon>
        <taxon>Pseudomonadati</taxon>
        <taxon>Bacteroidota</taxon>
        <taxon>Sphingobacteriia</taxon>
        <taxon>Sphingobacteriales</taxon>
        <taxon>Sphingobacteriaceae</taxon>
        <taxon>Mucilaginibacter</taxon>
    </lineage>
</organism>
<keyword evidence="2 5" id="KW-0808">Transferase</keyword>
<protein>
    <recommendedName>
        <fullName evidence="5">Probable RNA 2'-phosphotransferase</fullName>
        <ecNumber evidence="5">2.7.1.-</ecNumber>
    </recommendedName>
</protein>
<dbReference type="PANTHER" id="PTHR12684">
    <property type="entry name" value="PUTATIVE PHOSPHOTRANSFERASE"/>
    <property type="match status" value="1"/>
</dbReference>
<feature type="domain" description="WYL" evidence="6">
    <location>
        <begin position="156"/>
        <end position="222"/>
    </location>
</feature>
<keyword evidence="9" id="KW-1185">Reference proteome</keyword>
<dbReference type="InterPro" id="IPR026881">
    <property type="entry name" value="WYL_dom"/>
</dbReference>
<comment type="function">
    <text evidence="4 5">Removes the 2'-phosphate from RNA via an intermediate in which the phosphate is ADP-ribosylated by NAD followed by a presumed transesterification to release the RNA and generate ADP-ribose 1''-2''-cyclic phosphate (APPR&gt;P). May function as an ADP-ribosylase.</text>
</comment>
<evidence type="ECO:0000259" key="7">
    <source>
        <dbReference type="Pfam" id="PF25583"/>
    </source>
</evidence>
<dbReference type="GO" id="GO:0016740">
    <property type="term" value="F:transferase activity"/>
    <property type="evidence" value="ECO:0007669"/>
    <property type="project" value="UniProtKB-KW"/>
</dbReference>
<proteinExistence type="inferred from homology"/>
<gene>
    <name evidence="5" type="primary">kptA</name>
    <name evidence="8" type="ORF">PQO05_06130</name>
</gene>
<dbReference type="SUPFAM" id="SSF56399">
    <property type="entry name" value="ADP-ribosylation"/>
    <property type="match status" value="1"/>
</dbReference>
<evidence type="ECO:0000256" key="5">
    <source>
        <dbReference type="HAMAP-Rule" id="MF_00299"/>
    </source>
</evidence>
<evidence type="ECO:0000256" key="2">
    <source>
        <dbReference type="ARBA" id="ARBA00022679"/>
    </source>
</evidence>
<dbReference type="EC" id="2.7.1.-" evidence="5"/>
<sequence>MPVNRNALIRYRTIDQCLQNRFKKWTLDDLIDACSDAIYEYQGIDSGVSRRTVQADMEMMRSNKLGYEAPIVVVDKKYYTYSDKNYSITNSPLNQQDMQVLSEVSGLLKQFKGFNHFTDLNEMVSKLEDKIYSQKTQSTPVIDFEKNDNLKGLEWIEVIRKAIVAKKTICITYQSFKAREANTFCFSGYLLKEYRNRWFVLGMQHKRNAHIMNLALDRIQAVAEHEEPYRENRTLDLATYYNDCIGVTKSPGQRDCEVIFWIDAANAPYVVTKPLHHTQKLLSEDENGKIFSIRVILNFELERELLGFGAKMRVLGPRVLVKQIKAQLAKTIENYGKNNIMTPANTLTSNHIMKEKDTTDISKFLSLVLRHQPQVIGIELDEQGWVSVDELLKQANAHGYTLDWDLLNDVVETNSKKRFAFDDSRQKIRASQGHSVEVDLGYQAQIPPEILYHGTGEKSVAAIQESGLEKRSRQHVHLSKNIETAVQVGSRHGKPVVFNVLAGEMHKNGYVFYLSENKVWLTDHVPAEFLRLDE</sequence>
<evidence type="ECO:0000259" key="6">
    <source>
        <dbReference type="Pfam" id="PF13280"/>
    </source>
</evidence>
<reference evidence="8 9" key="1">
    <citation type="submission" date="2023-02" db="EMBL/GenBank/DDBJ databases">
        <title>Genome sequence of Mucilaginibacter jinjuensis strain KACC 16571.</title>
        <authorList>
            <person name="Kim S."/>
            <person name="Heo J."/>
            <person name="Kwon S.-W."/>
        </authorList>
    </citation>
    <scope>NUCLEOTIDE SEQUENCE [LARGE SCALE GENOMIC DNA]</scope>
    <source>
        <strain evidence="8 9">KACC 16571</strain>
    </source>
</reference>
<dbReference type="InterPro" id="IPR042080">
    <property type="entry name" value="RNA_2'-PTrans_N"/>
</dbReference>
<dbReference type="InterPro" id="IPR057727">
    <property type="entry name" value="WCX_dom"/>
</dbReference>
<dbReference type="InterPro" id="IPR002745">
    <property type="entry name" value="Ptrans_KptA/Tpt1"/>
</dbReference>
<keyword evidence="3 5" id="KW-0520">NAD</keyword>
<comment type="similarity">
    <text evidence="1 5">Belongs to the KptA/TPT1 family.</text>
</comment>
<evidence type="ECO:0000313" key="9">
    <source>
        <dbReference type="Proteomes" id="UP001216139"/>
    </source>
</evidence>
<dbReference type="PANTHER" id="PTHR12684:SF2">
    <property type="entry name" value="TRNA 2'-PHOSPHOTRANSFERASE 1"/>
    <property type="match status" value="1"/>
</dbReference>
<evidence type="ECO:0000256" key="4">
    <source>
        <dbReference type="ARBA" id="ARBA00025212"/>
    </source>
</evidence>
<evidence type="ECO:0000256" key="1">
    <source>
        <dbReference type="ARBA" id="ARBA00009836"/>
    </source>
</evidence>
<dbReference type="InterPro" id="IPR022928">
    <property type="entry name" value="RNA_2'-PTrans_KptA"/>
</dbReference>
<dbReference type="Pfam" id="PF01885">
    <property type="entry name" value="PTS_2-RNA"/>
    <property type="match status" value="1"/>
</dbReference>
<dbReference type="Pfam" id="PF25583">
    <property type="entry name" value="WCX"/>
    <property type="match status" value="1"/>
</dbReference>
<dbReference type="PROSITE" id="PS52050">
    <property type="entry name" value="WYL"/>
    <property type="match status" value="1"/>
</dbReference>
<dbReference type="Pfam" id="PF13280">
    <property type="entry name" value="WYL"/>
    <property type="match status" value="1"/>
</dbReference>
<dbReference type="HAMAP" id="MF_00299">
    <property type="entry name" value="KptA"/>
    <property type="match status" value="1"/>
</dbReference>
<accession>A0ABY7TD09</accession>
<dbReference type="NCBIfam" id="NF002014">
    <property type="entry name" value="PRK00819.1-4"/>
    <property type="match status" value="1"/>
</dbReference>
<feature type="domain" description="WCX" evidence="7">
    <location>
        <begin position="256"/>
        <end position="330"/>
    </location>
</feature>
<dbReference type="InterPro" id="IPR042081">
    <property type="entry name" value="RNA_2'-PTrans_C"/>
</dbReference>
<dbReference type="Gene3D" id="1.10.10.970">
    <property type="entry name" value="RNA 2'-phosphotransferase, Tpt1/KptA family, N-terminal domain"/>
    <property type="match status" value="1"/>
</dbReference>
<dbReference type="RefSeq" id="WP_273631822.1">
    <property type="nucleotide sequence ID" value="NZ_CP117167.1"/>
</dbReference>
<dbReference type="EMBL" id="CP117167">
    <property type="protein sequence ID" value="WCT13512.1"/>
    <property type="molecule type" value="Genomic_DNA"/>
</dbReference>
<evidence type="ECO:0000313" key="8">
    <source>
        <dbReference type="EMBL" id="WCT13512.1"/>
    </source>
</evidence>
<dbReference type="Proteomes" id="UP001216139">
    <property type="component" value="Chromosome"/>
</dbReference>
<name>A0ABY7TD09_9SPHI</name>